<dbReference type="Gene3D" id="3.40.50.300">
    <property type="entry name" value="P-loop containing nucleotide triphosphate hydrolases"/>
    <property type="match status" value="2"/>
</dbReference>
<dbReference type="Pfam" id="PF19044">
    <property type="entry name" value="P-loop_TraG"/>
    <property type="match status" value="1"/>
</dbReference>
<sequence length="848" mass="96799">MKFEPTIVEKETTARHKLPLFDRQHVKEMEAAYPIRAIKSDGQMLIVVRNKMGFAYKEYSYYLAVSPYDLTNLTPDELTTIQRNYSSLHKGYRDSMKEIYLSYPENNAAQQEYIQHLMEDETDNHKLSLQQKELDKLLFLQDAHITYTSFIQIFGSSPTKLEENYREFVRCAKDIFAKADKLRKDDVRLLLSLYNNGTQAVKRKVSRINALSESATLAVTAPQGGLVFDFPNYYVQGARFRTTVTIEGKPSLMPTWWLSNITAREQADIVTNDYLFDKRYQPLRSVDSTVTSYDKLISGSNNPTDIQKYKDEQGYLMGLAKSIREDGEIMKNVRIKVHVSAFSEAALGEKIEKLNTDLLDKNFPSTIIVNNAKVDYQSFFISYKAQEFLDDNVDIGKLRLPTEAIAEGFNHNNISLNDEMGFYIGQSLTGGSIYFNNFTKTGERLSYSMFISGVQGGGKSALTKKIMHNHYLSGGKIFGFDVNGEYRKLVKYMNGVYLPLDGSAGILNFLQVFPFVTVEDENSMEIDIEGSFESHLDTLVDRLRAIRSFDNDLASDIRGVLLDFYIDFGIWQNSKIPDVTALENTEYPTFEDLYRYANGQYLNYQNEMDEDLKKAIEYLLKTTRSIMKQYSKLLVGHTTLDQSVNNDIVFFDISRLKDGTANVYDAVFQAALGFVLGLSNKFGREEKRANDRGEKPWNKIARVLITIDECHNILKPEKYYNVSAFDILAREARKFFIAYLLDTQLIEAMLPAELSHNLSDTATFAMNKLSNIIGLTQYIILAKQSSTSIDSLRKNFSNELKPRDYKEMLSYGITEQGARMKMIIKGDKTFDFHTRLSKGELGLFAGGA</sequence>
<dbReference type="SUPFAM" id="SSF52540">
    <property type="entry name" value="P-loop containing nucleoside triphosphate hydrolases"/>
    <property type="match status" value="1"/>
</dbReference>
<dbReference type="KEGG" id="lact:D7I46_08585"/>
<name>A0A387BJE3_9LACT</name>
<dbReference type="InterPro" id="IPR027417">
    <property type="entry name" value="P-loop_NTPase"/>
</dbReference>
<dbReference type="Proteomes" id="UP000269374">
    <property type="component" value="Chromosome"/>
</dbReference>
<dbReference type="EMBL" id="CP032627">
    <property type="protein sequence ID" value="AYG01146.1"/>
    <property type="molecule type" value="Genomic_DNA"/>
</dbReference>
<evidence type="ECO:0000259" key="1">
    <source>
        <dbReference type="Pfam" id="PF19044"/>
    </source>
</evidence>
<dbReference type="AlphaFoldDB" id="A0A387BJE3"/>
<gene>
    <name evidence="2" type="ORF">D7I46_08585</name>
</gene>
<dbReference type="InterPro" id="IPR051162">
    <property type="entry name" value="T4SS_component"/>
</dbReference>
<accession>A0A387BJE3</accession>
<feature type="domain" description="TraG P-loop" evidence="1">
    <location>
        <begin position="441"/>
        <end position="658"/>
    </location>
</feature>
<dbReference type="RefSeq" id="WP_120772526.1">
    <property type="nucleotide sequence ID" value="NZ_CP032627.1"/>
</dbReference>
<proteinExistence type="predicted"/>
<dbReference type="PANTHER" id="PTHR30121:SF6">
    <property type="entry name" value="SLR6007 PROTEIN"/>
    <property type="match status" value="1"/>
</dbReference>
<dbReference type="InterPro" id="IPR043964">
    <property type="entry name" value="P-loop_TraG"/>
</dbReference>
<dbReference type="PANTHER" id="PTHR30121">
    <property type="entry name" value="UNCHARACTERIZED PROTEIN YJGR-RELATED"/>
    <property type="match status" value="1"/>
</dbReference>
<protein>
    <recommendedName>
        <fullName evidence="1">TraG P-loop domain-containing protein</fullName>
    </recommendedName>
</protein>
<organism evidence="2 3">
    <name type="scientific">Lactococcus allomyrinae</name>
    <dbReference type="NCBI Taxonomy" id="2419773"/>
    <lineage>
        <taxon>Bacteria</taxon>
        <taxon>Bacillati</taxon>
        <taxon>Bacillota</taxon>
        <taxon>Bacilli</taxon>
        <taxon>Lactobacillales</taxon>
        <taxon>Streptococcaceae</taxon>
        <taxon>Lactococcus</taxon>
    </lineage>
</organism>
<dbReference type="OrthoDB" id="9804380at2"/>
<reference evidence="2 3" key="1">
    <citation type="submission" date="2018-09" db="EMBL/GenBank/DDBJ databases">
        <title>Genome sequencing of strain 1JSPR-7.</title>
        <authorList>
            <person name="Heo J."/>
            <person name="Kim S.-J."/>
            <person name="Kwon S.-W."/>
        </authorList>
    </citation>
    <scope>NUCLEOTIDE SEQUENCE [LARGE SCALE GENOMIC DNA]</scope>
    <source>
        <strain evidence="2 3">1JSPR-7</strain>
    </source>
</reference>
<keyword evidence="3" id="KW-1185">Reference proteome</keyword>
<evidence type="ECO:0000313" key="3">
    <source>
        <dbReference type="Proteomes" id="UP000269374"/>
    </source>
</evidence>
<evidence type="ECO:0000313" key="2">
    <source>
        <dbReference type="EMBL" id="AYG01146.1"/>
    </source>
</evidence>